<feature type="transmembrane region" description="Helical" evidence="7">
    <location>
        <begin position="748"/>
        <end position="768"/>
    </location>
</feature>
<dbReference type="AlphaFoldDB" id="A0A0G4L7V8"/>
<dbReference type="NCBIfam" id="NF041278">
    <property type="entry name" value="CmcJ_NvfI_EfuI"/>
    <property type="match status" value="1"/>
</dbReference>
<keyword evidence="9" id="KW-1185">Reference proteome</keyword>
<dbReference type="Pfam" id="PF13520">
    <property type="entry name" value="AA_permease_2"/>
    <property type="match status" value="1"/>
</dbReference>
<evidence type="ECO:0000313" key="9">
    <source>
        <dbReference type="Proteomes" id="UP000044602"/>
    </source>
</evidence>
<dbReference type="EMBL" id="CVQH01009224">
    <property type="protein sequence ID" value="CRK18113.1"/>
    <property type="molecule type" value="Genomic_DNA"/>
</dbReference>
<organism evidence="8 9">
    <name type="scientific">Verticillium longisporum</name>
    <name type="common">Verticillium dahliae var. longisporum</name>
    <dbReference type="NCBI Taxonomy" id="100787"/>
    <lineage>
        <taxon>Eukaryota</taxon>
        <taxon>Fungi</taxon>
        <taxon>Dikarya</taxon>
        <taxon>Ascomycota</taxon>
        <taxon>Pezizomycotina</taxon>
        <taxon>Sordariomycetes</taxon>
        <taxon>Hypocreomycetidae</taxon>
        <taxon>Glomerellales</taxon>
        <taxon>Plectosphaerellaceae</taxon>
        <taxon>Verticillium</taxon>
    </lineage>
</organism>
<keyword evidence="2 7" id="KW-0812">Transmembrane</keyword>
<feature type="compositionally biased region" description="Basic and acidic residues" evidence="6">
    <location>
        <begin position="1"/>
        <end position="16"/>
    </location>
</feature>
<name>A0A0G4L7V8_VERLO</name>
<evidence type="ECO:0000256" key="6">
    <source>
        <dbReference type="SAM" id="MobiDB-lite"/>
    </source>
</evidence>
<feature type="transmembrane region" description="Helical" evidence="7">
    <location>
        <begin position="658"/>
        <end position="677"/>
    </location>
</feature>
<dbReference type="FunFam" id="1.20.1740.10:FF:000025">
    <property type="entry name" value="High-affinity methionine permease"/>
    <property type="match status" value="1"/>
</dbReference>
<feature type="region of interest" description="Disordered" evidence="6">
    <location>
        <begin position="1"/>
        <end position="25"/>
    </location>
</feature>
<feature type="transmembrane region" description="Helical" evidence="7">
    <location>
        <begin position="582"/>
        <end position="602"/>
    </location>
</feature>
<feature type="transmembrane region" description="Helical" evidence="7">
    <location>
        <begin position="238"/>
        <end position="258"/>
    </location>
</feature>
<dbReference type="InterPro" id="IPR002293">
    <property type="entry name" value="AA/rel_permease1"/>
</dbReference>
<dbReference type="STRING" id="100787.A0A0G4L7V8"/>
<reference evidence="8 9" key="1">
    <citation type="submission" date="2015-05" db="EMBL/GenBank/DDBJ databases">
        <authorList>
            <person name="Wang D.B."/>
            <person name="Wang M."/>
        </authorList>
    </citation>
    <scope>NUCLEOTIDE SEQUENCE [LARGE SCALE GENOMIC DNA]</scope>
    <source>
        <strain evidence="8">VL1</strain>
    </source>
</reference>
<dbReference type="PANTHER" id="PTHR11785">
    <property type="entry name" value="AMINO ACID TRANSPORTER"/>
    <property type="match status" value="1"/>
</dbReference>
<dbReference type="GO" id="GO:0015179">
    <property type="term" value="F:L-amino acid transmembrane transporter activity"/>
    <property type="evidence" value="ECO:0007669"/>
    <property type="project" value="TreeGrafter"/>
</dbReference>
<feature type="transmembrane region" description="Helical" evidence="7">
    <location>
        <begin position="79"/>
        <end position="98"/>
    </location>
</feature>
<feature type="transmembrane region" description="Helical" evidence="7">
    <location>
        <begin position="860"/>
        <end position="880"/>
    </location>
</feature>
<evidence type="ECO:0000256" key="4">
    <source>
        <dbReference type="ARBA" id="ARBA00023136"/>
    </source>
</evidence>
<feature type="transmembrane region" description="Helical" evidence="7">
    <location>
        <begin position="142"/>
        <end position="161"/>
    </location>
</feature>
<gene>
    <name evidence="8" type="ORF">BN1708_012240</name>
</gene>
<evidence type="ECO:0000256" key="3">
    <source>
        <dbReference type="ARBA" id="ARBA00022989"/>
    </source>
</evidence>
<feature type="transmembrane region" description="Helical" evidence="7">
    <location>
        <begin position="202"/>
        <end position="223"/>
    </location>
</feature>
<dbReference type="Proteomes" id="UP000044602">
    <property type="component" value="Unassembled WGS sequence"/>
</dbReference>
<evidence type="ECO:0000313" key="8">
    <source>
        <dbReference type="EMBL" id="CRK18113.1"/>
    </source>
</evidence>
<dbReference type="InterPro" id="IPR044053">
    <property type="entry name" value="AsaB-like"/>
</dbReference>
<feature type="transmembrane region" description="Helical" evidence="7">
    <location>
        <begin position="829"/>
        <end position="848"/>
    </location>
</feature>
<feature type="transmembrane region" description="Helical" evidence="7">
    <location>
        <begin position="697"/>
        <end position="719"/>
    </location>
</feature>
<comment type="subcellular location">
    <subcellularLocation>
        <location evidence="1">Membrane</location>
        <topology evidence="1">Multi-pass membrane protein</topology>
    </subcellularLocation>
</comment>
<feature type="transmembrane region" description="Helical" evidence="7">
    <location>
        <begin position="892"/>
        <end position="919"/>
    </location>
</feature>
<accession>A0A0G4L7V8</accession>
<evidence type="ECO:0000256" key="7">
    <source>
        <dbReference type="SAM" id="Phobius"/>
    </source>
</evidence>
<feature type="transmembrane region" description="Helical" evidence="7">
    <location>
        <begin position="469"/>
        <end position="494"/>
    </location>
</feature>
<dbReference type="Gene3D" id="1.20.1740.10">
    <property type="entry name" value="Amino acid/polyamine transporter I"/>
    <property type="match status" value="1"/>
</dbReference>
<evidence type="ECO:0000256" key="5">
    <source>
        <dbReference type="ARBA" id="ARBA00023604"/>
    </source>
</evidence>
<dbReference type="FunFam" id="1.20.1250.20:FF:000068">
    <property type="entry name" value="MFS general substrate transporter"/>
    <property type="match status" value="1"/>
</dbReference>
<comment type="similarity">
    <text evidence="5">Belongs to the asaB hydroxylase/desaturase family.</text>
</comment>
<keyword evidence="4 7" id="KW-0472">Membrane</keyword>
<feature type="transmembrane region" description="Helical" evidence="7">
    <location>
        <begin position="118"/>
        <end position="135"/>
    </location>
</feature>
<keyword evidence="3 7" id="KW-1133">Transmembrane helix</keyword>
<evidence type="ECO:0008006" key="10">
    <source>
        <dbReference type="Google" id="ProtNLM"/>
    </source>
</evidence>
<feature type="transmembrane region" description="Helical" evidence="7">
    <location>
        <begin position="500"/>
        <end position="522"/>
    </location>
</feature>
<evidence type="ECO:0000256" key="2">
    <source>
        <dbReference type="ARBA" id="ARBA00022692"/>
    </source>
</evidence>
<feature type="transmembrane region" description="Helical" evidence="7">
    <location>
        <begin position="614"/>
        <end position="633"/>
    </location>
</feature>
<dbReference type="InterPro" id="IPR050598">
    <property type="entry name" value="AminoAcid_Transporter"/>
</dbReference>
<protein>
    <recommendedName>
        <fullName evidence="10">Major facilitator superfamily (MFS) profile domain-containing protein</fullName>
    </recommendedName>
</protein>
<dbReference type="PANTHER" id="PTHR11785:SF532">
    <property type="entry name" value="TRANSPORTER, PUTATIVE (EUROFUNG)-RELATED"/>
    <property type="match status" value="1"/>
</dbReference>
<sequence length="1233" mass="135815">MSAIDEKPQAEIDRVETSSGDNAKGGIEYERAQLLANLPDPDAGKSEEERRAIDKKLMWKVDRWLIPWLSLLAPRLPTYGWMVIYMGCLTPLYAFSLFLPTILRGMGHTGTRAQLLSVPPYAVAACCTVAVGFFADRTRWRGYCNMVTVTIGIIGFVLLMASSDPQVRYAGTFLGAAGIYPTISNTLSWVINNTEGSLKRAFVLGMVVGWGNLNGIVSSNIYLDRENPHFRTGHSVVLGYQVLFLLGGSVFMHIALRISNRNRRAGKMDAKWATLTEEQRWISGDKRPDFIYTLILGIRVVGEPHMHFVISIAMACELHCTTKTFLRDTHPQTRARIAKVPSNAITMESQMSAVLIKQSSRPMDFDLAMPPTTKTRAYIQPANAASTISSADAKSGMLAKPNDYQKRSIIMATTDAEAQPLLSPASSSSSSSSSTTLSSNHFGKILRRIEDDVLPEASSLGRTLSWQSAYILVISRVIGSGIFATPGSIVRAVGSPGLALLLWVVGAAVAACGLAVSLEFGSMLPRSGGDKVYLEFTYRRPRFLASTLVAVYAVLLGFTASNCIVFSQYVLFALGQEQAGDVLRKGLAVALLAAVTGVHAVFPKTGVRLQNVLGWVKVGIIMFMILSGLYVVLLRPEQRLPAQGSSLAWDTLWEHSNWNWGIIATSLFKVFYSFAGLDNANNVLNEVKDPVRTLRSVTFTALITACGLYLLINVAYFILVPIDEIKESGELIAALFFERVFGPGVGRIILPLAVALSAVGNVLVVAFAQARLKQEIARQGFLPFSEILSTTRPFNSPIGGLAVHFVPSLLVITLPPSREVYSFILEVEGYPGQFFSLAVASGLVWLRFKRPDLKRPFKVWLPAVVLKICLSLSLLAAPFFPPPNRREGELFYATYAIVGVSIITAATVYCGSVVTGSIIEVSRIPFIMAAAAVHQITTGAFGSLQSIDNPVQVETSNAPKLSRHDVETSLNYFKPNEDGSPPHPTYVDRPETYERPFESHKVTIQDISGREAEFSLDSNGFQIHRHMAQERDFLDDDQIKTSYYPETEQLLKDVTGASKIFIFDHTIRRQAPDAEPKGRTLRGPVQRVHIDQSYAAALTRVPHHLPEEADELLSGRVQIINIWRPIKTVHRDPLAVAEADSVPDSDLVVTELIYPNRRGETYAVKHNSSHKWFYKSGLTPDEVLLIKCFDSKTDGRARRVPHTAFVDPSAPEDAPLRESIEVRALVFHPDDRQ</sequence>
<feature type="transmembrane region" description="Helical" evidence="7">
    <location>
        <begin position="167"/>
        <end position="190"/>
    </location>
</feature>
<dbReference type="Gene3D" id="1.20.1250.20">
    <property type="entry name" value="MFS general substrate transporter like domains"/>
    <property type="match status" value="1"/>
</dbReference>
<feature type="transmembrane region" description="Helical" evidence="7">
    <location>
        <begin position="543"/>
        <end position="570"/>
    </location>
</feature>
<dbReference type="GO" id="GO:0016020">
    <property type="term" value="C:membrane"/>
    <property type="evidence" value="ECO:0007669"/>
    <property type="project" value="UniProtKB-SubCell"/>
</dbReference>
<dbReference type="GO" id="GO:0016491">
    <property type="term" value="F:oxidoreductase activity"/>
    <property type="evidence" value="ECO:0007669"/>
    <property type="project" value="InterPro"/>
</dbReference>
<proteinExistence type="inferred from homology"/>
<evidence type="ECO:0000256" key="1">
    <source>
        <dbReference type="ARBA" id="ARBA00004141"/>
    </source>
</evidence>
<dbReference type="InterPro" id="IPR036259">
    <property type="entry name" value="MFS_trans_sf"/>
</dbReference>
<dbReference type="SUPFAM" id="SSF103473">
    <property type="entry name" value="MFS general substrate transporter"/>
    <property type="match status" value="1"/>
</dbReference>
<feature type="transmembrane region" description="Helical" evidence="7">
    <location>
        <begin position="798"/>
        <end position="817"/>
    </location>
</feature>